<feature type="non-terminal residue" evidence="10">
    <location>
        <position position="1"/>
    </location>
</feature>
<evidence type="ECO:0000256" key="4">
    <source>
        <dbReference type="ARBA" id="ARBA00022448"/>
    </source>
</evidence>
<evidence type="ECO:0000256" key="2">
    <source>
        <dbReference type="ARBA" id="ARBA00004496"/>
    </source>
</evidence>
<dbReference type="GO" id="GO:0005737">
    <property type="term" value="C:cytoplasm"/>
    <property type="evidence" value="ECO:0007669"/>
    <property type="project" value="UniProtKB-SubCell"/>
</dbReference>
<dbReference type="InterPro" id="IPR044189">
    <property type="entry name" value="XPO4/7-like"/>
</dbReference>
<dbReference type="InterPro" id="IPR011989">
    <property type="entry name" value="ARM-like"/>
</dbReference>
<evidence type="ECO:0000256" key="5">
    <source>
        <dbReference type="ARBA" id="ARBA00022490"/>
    </source>
</evidence>
<dbReference type="GO" id="GO:0005049">
    <property type="term" value="F:nuclear export signal receptor activity"/>
    <property type="evidence" value="ECO:0007669"/>
    <property type="project" value="InterPro"/>
</dbReference>
<accession>Q4RTQ0</accession>
<evidence type="ECO:0000256" key="6">
    <source>
        <dbReference type="ARBA" id="ARBA00022927"/>
    </source>
</evidence>
<protein>
    <recommendedName>
        <fullName evidence="8">Exportin-4</fullName>
    </recommendedName>
</protein>
<keyword evidence="6" id="KW-0653">Protein transport</keyword>
<dbReference type="AlphaFoldDB" id="Q4RTQ0"/>
<evidence type="ECO:0000256" key="1">
    <source>
        <dbReference type="ARBA" id="ARBA00004123"/>
    </source>
</evidence>
<organism evidence="10">
    <name type="scientific">Tetraodon nigroviridis</name>
    <name type="common">Spotted green pufferfish</name>
    <name type="synonym">Chelonodon nigroviridis</name>
    <dbReference type="NCBI Taxonomy" id="99883"/>
    <lineage>
        <taxon>Eukaryota</taxon>
        <taxon>Metazoa</taxon>
        <taxon>Chordata</taxon>
        <taxon>Craniata</taxon>
        <taxon>Vertebrata</taxon>
        <taxon>Euteleostomi</taxon>
        <taxon>Actinopterygii</taxon>
        <taxon>Neopterygii</taxon>
        <taxon>Teleostei</taxon>
        <taxon>Neoteleostei</taxon>
        <taxon>Acanthomorphata</taxon>
        <taxon>Eupercaria</taxon>
        <taxon>Tetraodontiformes</taxon>
        <taxon>Tetradontoidea</taxon>
        <taxon>Tetraodontidae</taxon>
        <taxon>Tetraodon</taxon>
    </lineage>
</organism>
<sequence length="1168" mass="129774">AAVGAPEVVTQLESAAKVLMAPPSMVSTEQRQHAEHIFLSFRKSKSPFAICKHILETSKVDYLLFQAATAVMESVVREWILLEKSSIESLRAFLLTYVLQRPNLQKYVREQILLAVAVIVKRGTVDKSINCKSIFHEVGQLISSGNPTMQTLACSILTALLTEFSSSSKTSSIGLSMEFHGSCKRLFQEEGLRQIFVLTMEVLQEFTRRENLNAQMSSVFQRYLALANHVLSWNFLPPNYILLLRSGRRLGRHYITMFEATQNVMLKPTESWREALLDTRIMDLFFTVHRKIREDSDMAQDSLQCLAQLASMHGPVFPDESARVSYLAHLVEGLLSMINGIEIEDSEAVGISNIISNMITMFPRSTLTALPTDLFTSFINCLTLLTCSFGRSAALEEVLDKDDMVYMEAYDKLLESWLTLIQDDEHFPRGCFVQPAIQVFNSYIQCHLAAPDGTRNLSVNGITSHDEEEINELQEDDRELFSDQLSSIGVMGRVAADHCIPLLTSLLEDRVTRLHGQLQRTQQQLMASPDPGSVDRKVLDDLYEDIHWLILVSGYLLANDAQGETPLIPSEVMEFSIKHSTEVDINTTLQILGSPGEKASSIPGCNRTDSVIRLLSAVLRTSEVESRATRASLTQLLSPQMGKDIVWFLRRWAKTYLLVDEKLYGQISVPLSTAFGADTEGAQWIVGYLLEKVINNLSVWSSETELSNDTVDLLVTLVEKRERANMVVQCESWWNLAKQFASRSPPLHLLSSSVQRSLMKALVLGGFAHMDSDTKQQYWAEVLHPLQQRFLNLINQENFAQISQEAAVKQEIVATLEALCGIAEATQIDNVASLFSFLMDFLSSCIGLMEVYSNTPETVNLIIEVFVEVAHKQICYLGEVGRDSPRRWISSGRPVVKFPPCPQTKSMKLYEACLTLLQVYSKNSSRKRSDSAAEEDQYQDLLLIMELLTNLLSKEFIDFSDTGESRPRRRPASGPAPAQGLGILSRRCRLDDVFRNQEQGTPASNRTVSAADVVLYGVNIVLPLMTQDLLKRFDQDELGDQPAVSGGPVASGRAVCQKPGQGRAALHRHPPLPQGRVLRAGGDPAVLSEGRHHLPEAGGCLQQADGQQHAAHHGPQAEDRLPQMPGGVCGQRGGAALRQITAGARPASAPRLIGTLWVEEMTPAASHT</sequence>
<evidence type="ECO:0000313" key="10">
    <source>
        <dbReference type="EMBL" id="CAG08232.1"/>
    </source>
</evidence>
<evidence type="ECO:0000256" key="9">
    <source>
        <dbReference type="SAM" id="MobiDB-lite"/>
    </source>
</evidence>
<evidence type="ECO:0000256" key="7">
    <source>
        <dbReference type="ARBA" id="ARBA00023242"/>
    </source>
</evidence>
<feature type="region of interest" description="Disordered" evidence="9">
    <location>
        <begin position="1103"/>
        <end position="1127"/>
    </location>
</feature>
<name>Q4RTQ0_TETNG</name>
<dbReference type="EMBL" id="CAAE01014997">
    <property type="protein sequence ID" value="CAG08232.1"/>
    <property type="molecule type" value="Genomic_DNA"/>
</dbReference>
<dbReference type="Gene3D" id="1.25.10.10">
    <property type="entry name" value="Leucine-rich Repeat Variant"/>
    <property type="match status" value="1"/>
</dbReference>
<evidence type="ECO:0000256" key="8">
    <source>
        <dbReference type="ARBA" id="ARBA00040444"/>
    </source>
</evidence>
<gene>
    <name evidence="10" type="ORF">GSTENG00029158001</name>
</gene>
<dbReference type="GO" id="GO:0005643">
    <property type="term" value="C:nuclear pore"/>
    <property type="evidence" value="ECO:0007669"/>
    <property type="project" value="TreeGrafter"/>
</dbReference>
<reference evidence="10" key="2">
    <citation type="submission" date="2004-02" db="EMBL/GenBank/DDBJ databases">
        <authorList>
            <consortium name="Genoscope"/>
            <consortium name="Whitehead Institute Centre for Genome Research"/>
        </authorList>
    </citation>
    <scope>NUCLEOTIDE SEQUENCE</scope>
</reference>
<keyword evidence="7" id="KW-0539">Nucleus</keyword>
<dbReference type="GO" id="GO:0006611">
    <property type="term" value="P:protein export from nucleus"/>
    <property type="evidence" value="ECO:0007669"/>
    <property type="project" value="TreeGrafter"/>
</dbReference>
<dbReference type="SUPFAM" id="SSF48371">
    <property type="entry name" value="ARM repeat"/>
    <property type="match status" value="1"/>
</dbReference>
<reference evidence="10" key="1">
    <citation type="journal article" date="2004" name="Nature">
        <title>Genome duplication in the teleost fish Tetraodon nigroviridis reveals the early vertebrate proto-karyotype.</title>
        <authorList>
            <person name="Jaillon O."/>
            <person name="Aury J.-M."/>
            <person name="Brunet F."/>
            <person name="Petit J.-L."/>
            <person name="Stange-Thomann N."/>
            <person name="Mauceli E."/>
            <person name="Bouneau L."/>
            <person name="Fischer C."/>
            <person name="Ozouf-Costaz C."/>
            <person name="Bernot A."/>
            <person name="Nicaud S."/>
            <person name="Jaffe D."/>
            <person name="Fisher S."/>
            <person name="Lutfalla G."/>
            <person name="Dossat C."/>
            <person name="Segurens B."/>
            <person name="Dasilva C."/>
            <person name="Salanoubat M."/>
            <person name="Levy M."/>
            <person name="Boudet N."/>
            <person name="Castellano S."/>
            <person name="Anthouard V."/>
            <person name="Jubin C."/>
            <person name="Castelli V."/>
            <person name="Katinka M."/>
            <person name="Vacherie B."/>
            <person name="Biemont C."/>
            <person name="Skalli Z."/>
            <person name="Cattolico L."/>
            <person name="Poulain J."/>
            <person name="De Berardinis V."/>
            <person name="Cruaud C."/>
            <person name="Duprat S."/>
            <person name="Brottier P."/>
            <person name="Coutanceau J.-P."/>
            <person name="Gouzy J."/>
            <person name="Parra G."/>
            <person name="Lardier G."/>
            <person name="Chapple C."/>
            <person name="McKernan K.J."/>
            <person name="McEwan P."/>
            <person name="Bosak S."/>
            <person name="Kellis M."/>
            <person name="Volff J.-N."/>
            <person name="Guigo R."/>
            <person name="Zody M.C."/>
            <person name="Mesirov J."/>
            <person name="Lindblad-Toh K."/>
            <person name="Birren B."/>
            <person name="Nusbaum C."/>
            <person name="Kahn D."/>
            <person name="Robinson-Rechavi M."/>
            <person name="Laudet V."/>
            <person name="Schachter V."/>
            <person name="Quetier F."/>
            <person name="Saurin W."/>
            <person name="Scarpelli C."/>
            <person name="Wincker P."/>
            <person name="Lander E.S."/>
            <person name="Weissenbach J."/>
            <person name="Roest Crollius H."/>
        </authorList>
    </citation>
    <scope>NUCLEOTIDE SEQUENCE [LARGE SCALE GENOMIC DNA]</scope>
</reference>
<dbReference type="PANTHER" id="PTHR12596">
    <property type="entry name" value="EXPORTIN 4,7-RELATED"/>
    <property type="match status" value="1"/>
</dbReference>
<dbReference type="InterPro" id="IPR016024">
    <property type="entry name" value="ARM-type_fold"/>
</dbReference>
<dbReference type="OrthoDB" id="5548448at2759"/>
<evidence type="ECO:0000256" key="3">
    <source>
        <dbReference type="ARBA" id="ARBA00009466"/>
    </source>
</evidence>
<comment type="subcellular location">
    <subcellularLocation>
        <location evidence="2">Cytoplasm</location>
    </subcellularLocation>
    <subcellularLocation>
        <location evidence="1">Nucleus</location>
    </subcellularLocation>
</comment>
<proteinExistence type="inferred from homology"/>
<comment type="similarity">
    <text evidence="3">Belongs to the exportin family.</text>
</comment>
<feature type="region of interest" description="Disordered" evidence="9">
    <location>
        <begin position="961"/>
        <end position="981"/>
    </location>
</feature>
<dbReference type="KEGG" id="tng:GSTEN00029158G001"/>
<dbReference type="PANTHER" id="PTHR12596:SF1">
    <property type="entry name" value="EXPORTIN-4"/>
    <property type="match status" value="1"/>
</dbReference>
<keyword evidence="4" id="KW-0813">Transport</keyword>
<keyword evidence="5" id="KW-0963">Cytoplasm</keyword>
<comment type="caution">
    <text evidence="10">The sequence shown here is derived from an EMBL/GenBank/DDBJ whole genome shotgun (WGS) entry which is preliminary data.</text>
</comment>